<keyword evidence="7 10" id="KW-0238">DNA-binding</keyword>
<dbReference type="EMBL" id="CVLB01000001">
    <property type="protein sequence ID" value="CRF31449.1"/>
    <property type="molecule type" value="Genomic_DNA"/>
</dbReference>
<dbReference type="NCBIfam" id="TIGR02225">
    <property type="entry name" value="recomb_XerD"/>
    <property type="match status" value="1"/>
</dbReference>
<protein>
    <recommendedName>
        <fullName evidence="10">Tyrosine recombinase XerC</fullName>
    </recommendedName>
</protein>
<dbReference type="GO" id="GO:0005737">
    <property type="term" value="C:cytoplasm"/>
    <property type="evidence" value="ECO:0007669"/>
    <property type="project" value="UniProtKB-SubCell"/>
</dbReference>
<evidence type="ECO:0000259" key="12">
    <source>
        <dbReference type="Pfam" id="PF02899"/>
    </source>
</evidence>
<dbReference type="Proteomes" id="UP000043763">
    <property type="component" value="Unassembled WGS sequence"/>
</dbReference>
<evidence type="ECO:0000256" key="6">
    <source>
        <dbReference type="ARBA" id="ARBA00022908"/>
    </source>
</evidence>
<dbReference type="NCBIfam" id="NF001399">
    <property type="entry name" value="PRK00283.1"/>
    <property type="match status" value="1"/>
</dbReference>
<evidence type="ECO:0000256" key="7">
    <source>
        <dbReference type="ARBA" id="ARBA00023125"/>
    </source>
</evidence>
<gene>
    <name evidence="13" type="primary">xerD</name>
    <name evidence="10" type="synonym">xerC</name>
    <name evidence="13" type="ORF">BRSU_0135</name>
</gene>
<keyword evidence="14" id="KW-1185">Reference proteome</keyword>
<feature type="active site" evidence="10">
    <location>
        <position position="273"/>
    </location>
</feature>
<dbReference type="OrthoDB" id="9801717at2"/>
<dbReference type="GO" id="GO:0051301">
    <property type="term" value="P:cell division"/>
    <property type="evidence" value="ECO:0007669"/>
    <property type="project" value="UniProtKB-KW"/>
</dbReference>
<name>A0A0G4K3C4_9SPIR</name>
<dbReference type="GO" id="GO:0006313">
    <property type="term" value="P:DNA transposition"/>
    <property type="evidence" value="ECO:0007669"/>
    <property type="project" value="UniProtKB-UniRule"/>
</dbReference>
<organism evidence="13 14">
    <name type="scientific">Brachyspira suanatina</name>
    <dbReference type="NCBI Taxonomy" id="381802"/>
    <lineage>
        <taxon>Bacteria</taxon>
        <taxon>Pseudomonadati</taxon>
        <taxon>Spirochaetota</taxon>
        <taxon>Spirochaetia</taxon>
        <taxon>Brachyspirales</taxon>
        <taxon>Brachyspiraceae</taxon>
        <taxon>Brachyspira</taxon>
    </lineage>
</organism>
<comment type="subunit">
    <text evidence="10">Forms a cyclic heterotetrameric complex composed of two molecules of XerC and two molecules of XerD.</text>
</comment>
<dbReference type="InterPro" id="IPR010998">
    <property type="entry name" value="Integrase_recombinase_N"/>
</dbReference>
<comment type="similarity">
    <text evidence="2">Belongs to the 'phage' integrase family. XerD subfamily.</text>
</comment>
<feature type="active site" evidence="10">
    <location>
        <position position="152"/>
    </location>
</feature>
<dbReference type="GO" id="GO:0009037">
    <property type="term" value="F:tyrosine-based site-specific recombinase activity"/>
    <property type="evidence" value="ECO:0007669"/>
    <property type="project" value="UniProtKB-UniRule"/>
</dbReference>
<keyword evidence="6 10" id="KW-0229">DNA integration</keyword>
<keyword evidence="8 10" id="KW-0233">DNA recombination</keyword>
<dbReference type="Pfam" id="PF00589">
    <property type="entry name" value="Phage_integrase"/>
    <property type="match status" value="1"/>
</dbReference>
<keyword evidence="5 10" id="KW-0159">Chromosome partition</keyword>
<evidence type="ECO:0000259" key="11">
    <source>
        <dbReference type="Pfam" id="PF00589"/>
    </source>
</evidence>
<accession>A0A0G4K3C4</accession>
<feature type="active site" evidence="10">
    <location>
        <position position="250"/>
    </location>
</feature>
<feature type="active site" evidence="10">
    <location>
        <position position="247"/>
    </location>
</feature>
<dbReference type="InterPro" id="IPR011010">
    <property type="entry name" value="DNA_brk_join_enz"/>
</dbReference>
<feature type="active site" evidence="10">
    <location>
        <position position="176"/>
    </location>
</feature>
<dbReference type="RefSeq" id="WP_048593328.1">
    <property type="nucleotide sequence ID" value="NZ_CVLB01000001.1"/>
</dbReference>
<keyword evidence="9 10" id="KW-0131">Cell cycle</keyword>
<dbReference type="Gene3D" id="1.10.443.10">
    <property type="entry name" value="Intergrase catalytic core"/>
    <property type="match status" value="1"/>
</dbReference>
<dbReference type="AlphaFoldDB" id="A0A0G4K3C4"/>
<reference evidence="14" key="1">
    <citation type="submission" date="2015-04" db="EMBL/GenBank/DDBJ databases">
        <authorList>
            <person name="Mushtaq Mamoona"/>
        </authorList>
    </citation>
    <scope>NUCLEOTIDE SEQUENCE [LARGE SCALE GENOMIC DNA]</scope>
    <source>
        <strain evidence="14">AN4859/03</strain>
    </source>
</reference>
<evidence type="ECO:0000256" key="5">
    <source>
        <dbReference type="ARBA" id="ARBA00022829"/>
    </source>
</evidence>
<evidence type="ECO:0000256" key="4">
    <source>
        <dbReference type="ARBA" id="ARBA00022618"/>
    </source>
</evidence>
<evidence type="ECO:0000256" key="10">
    <source>
        <dbReference type="HAMAP-Rule" id="MF_01808"/>
    </source>
</evidence>
<dbReference type="NCBIfam" id="NF040815">
    <property type="entry name" value="recomb_XerA_Arch"/>
    <property type="match status" value="1"/>
</dbReference>
<dbReference type="InterPro" id="IPR013762">
    <property type="entry name" value="Integrase-like_cat_sf"/>
</dbReference>
<comment type="function">
    <text evidence="10">Site-specific tyrosine recombinase, which acts by catalyzing the cutting and rejoining of the recombining DNA molecules. The XerC-XerD complex is essential to convert dimers of the bacterial chromosome into monomers to permit their segregation at cell division. It also contributes to the segregational stability of plasmids.</text>
</comment>
<dbReference type="Gene3D" id="1.10.150.130">
    <property type="match status" value="1"/>
</dbReference>
<comment type="subcellular location">
    <subcellularLocation>
        <location evidence="1 10">Cytoplasm</location>
    </subcellularLocation>
</comment>
<dbReference type="HAMAP" id="MF_01808">
    <property type="entry name" value="Recomb_XerC_XerD"/>
    <property type="match status" value="1"/>
</dbReference>
<dbReference type="GO" id="GO:0003677">
    <property type="term" value="F:DNA binding"/>
    <property type="evidence" value="ECO:0007669"/>
    <property type="project" value="UniProtKB-KW"/>
</dbReference>
<evidence type="ECO:0000256" key="1">
    <source>
        <dbReference type="ARBA" id="ARBA00004496"/>
    </source>
</evidence>
<dbReference type="InterPro" id="IPR023009">
    <property type="entry name" value="Tyrosine_recombinase_XerC/XerD"/>
</dbReference>
<evidence type="ECO:0000313" key="14">
    <source>
        <dbReference type="Proteomes" id="UP000043763"/>
    </source>
</evidence>
<evidence type="ECO:0000313" key="13">
    <source>
        <dbReference type="EMBL" id="CRF31449.1"/>
    </source>
</evidence>
<feature type="domain" description="Integrase SAM-like N-terminal" evidence="12">
    <location>
        <begin position="14"/>
        <end position="93"/>
    </location>
</feature>
<evidence type="ECO:0000256" key="8">
    <source>
        <dbReference type="ARBA" id="ARBA00023172"/>
    </source>
</evidence>
<dbReference type="CDD" id="cd00798">
    <property type="entry name" value="INT_XerDC_C"/>
    <property type="match status" value="1"/>
</dbReference>
<feature type="active site" description="O-(3'-phospho-DNA)-tyrosine intermediate" evidence="10">
    <location>
        <position position="282"/>
    </location>
</feature>
<feature type="domain" description="Tyr recombinase" evidence="11">
    <location>
        <begin position="116"/>
        <end position="288"/>
    </location>
</feature>
<proteinExistence type="inferred from homology"/>
<keyword evidence="3 10" id="KW-0963">Cytoplasm</keyword>
<evidence type="ECO:0000256" key="2">
    <source>
        <dbReference type="ARBA" id="ARBA00010450"/>
    </source>
</evidence>
<comment type="similarity">
    <text evidence="10">Belongs to the 'phage' integrase family. XerC subfamily.</text>
</comment>
<evidence type="ECO:0000256" key="9">
    <source>
        <dbReference type="ARBA" id="ARBA00023306"/>
    </source>
</evidence>
<dbReference type="InterPro" id="IPR004107">
    <property type="entry name" value="Integrase_SAM-like_N"/>
</dbReference>
<keyword evidence="4 10" id="KW-0132">Cell division</keyword>
<dbReference type="InterPro" id="IPR011932">
    <property type="entry name" value="Recomb_XerD"/>
</dbReference>
<sequence length="310" mass="35936">MSVKQVSDQEILSMYLNYEAVEKGLSSNTLESYKRDIVIYLDFLSRNKKSILKATRKDIEKFLSERKEQGSKSRTVARNKVSIVNLYKFLVMENYISKNPTDNLEVIRLKRVLPESLTDTEVDDLLAVHNEKTDKGLRDKAIFELMYSSGLRVSEICSLKIDDIFFEGKYLKICGKGKRERIVPINDRALDILQRYIQTSRVIMVKGKKTSELFLNFRGDKISRVGIWKIVKEAMKKSKIEKNIYPHTLRHSFATHLIQHGADLRAVQRMLGHSDITTTEIYTHVDSTHLKKQIAKHPKHSKHARQNTNI</sequence>
<dbReference type="GO" id="GO:0007059">
    <property type="term" value="P:chromosome segregation"/>
    <property type="evidence" value="ECO:0007669"/>
    <property type="project" value="UniProtKB-UniRule"/>
</dbReference>
<evidence type="ECO:0000256" key="3">
    <source>
        <dbReference type="ARBA" id="ARBA00022490"/>
    </source>
</evidence>
<dbReference type="Pfam" id="PF02899">
    <property type="entry name" value="Phage_int_SAM_1"/>
    <property type="match status" value="1"/>
</dbReference>
<dbReference type="InterPro" id="IPR002104">
    <property type="entry name" value="Integrase_catalytic"/>
</dbReference>
<dbReference type="SUPFAM" id="SSF56349">
    <property type="entry name" value="DNA breaking-rejoining enzymes"/>
    <property type="match status" value="1"/>
</dbReference>
<dbReference type="InterPro" id="IPR050090">
    <property type="entry name" value="Tyrosine_recombinase_XerCD"/>
</dbReference>
<dbReference type="PANTHER" id="PTHR30349:SF81">
    <property type="entry name" value="TYROSINE RECOMBINASE XERC"/>
    <property type="match status" value="1"/>
</dbReference>
<dbReference type="PANTHER" id="PTHR30349">
    <property type="entry name" value="PHAGE INTEGRASE-RELATED"/>
    <property type="match status" value="1"/>
</dbReference>